<dbReference type="SUPFAM" id="SSF51735">
    <property type="entry name" value="NAD(P)-binding Rossmann-fold domains"/>
    <property type="match status" value="1"/>
</dbReference>
<dbReference type="PANTHER" id="PTHR43477">
    <property type="entry name" value="DIHYDROANTICAPSIN 7-DEHYDROGENASE"/>
    <property type="match status" value="1"/>
</dbReference>
<dbReference type="HOGENOM" id="CLU_010194_1_3_2"/>
<evidence type="ECO:0000313" key="3">
    <source>
        <dbReference type="EMBL" id="ABO07939.1"/>
    </source>
</evidence>
<dbReference type="Gene3D" id="3.40.50.720">
    <property type="entry name" value="NAD(P)-binding Rossmann-like Domain"/>
    <property type="match status" value="1"/>
</dbReference>
<evidence type="ECO:0000313" key="4">
    <source>
        <dbReference type="Proteomes" id="UP000001431"/>
    </source>
</evidence>
<dbReference type="GO" id="GO:0016491">
    <property type="term" value="F:oxidoreductase activity"/>
    <property type="evidence" value="ECO:0007669"/>
    <property type="project" value="UniProtKB-KW"/>
</dbReference>
<dbReference type="PROSITE" id="PS00061">
    <property type="entry name" value="ADH_SHORT"/>
    <property type="match status" value="1"/>
</dbReference>
<dbReference type="STRING" id="410359.Pcal_0511"/>
<dbReference type="PANTHER" id="PTHR43477:SF1">
    <property type="entry name" value="DIHYDROANTICAPSIN 7-DEHYDROGENASE"/>
    <property type="match status" value="1"/>
</dbReference>
<evidence type="ECO:0000256" key="2">
    <source>
        <dbReference type="ARBA" id="ARBA00023002"/>
    </source>
</evidence>
<organism evidence="3 4">
    <name type="scientific">Pyrobaculum calidifontis (strain DSM 21063 / JCM 11548 / VA1)</name>
    <dbReference type="NCBI Taxonomy" id="410359"/>
    <lineage>
        <taxon>Archaea</taxon>
        <taxon>Thermoproteota</taxon>
        <taxon>Thermoprotei</taxon>
        <taxon>Thermoproteales</taxon>
        <taxon>Thermoproteaceae</taxon>
        <taxon>Pyrobaculum</taxon>
    </lineage>
</organism>
<proteinExistence type="inferred from homology"/>
<evidence type="ECO:0000256" key="1">
    <source>
        <dbReference type="ARBA" id="ARBA00006484"/>
    </source>
</evidence>
<dbReference type="InterPro" id="IPR051122">
    <property type="entry name" value="SDR_DHRS6-like"/>
</dbReference>
<gene>
    <name evidence="3" type="ordered locus">Pcal_0511</name>
</gene>
<comment type="similarity">
    <text evidence="1">Belongs to the short-chain dehydrogenases/reductases (SDR) family.</text>
</comment>
<dbReference type="OrthoDB" id="24596at2157"/>
<dbReference type="eggNOG" id="arCOG01262">
    <property type="taxonomic scope" value="Archaea"/>
</dbReference>
<dbReference type="EMBL" id="CP000561">
    <property type="protein sequence ID" value="ABO07939.1"/>
    <property type="molecule type" value="Genomic_DNA"/>
</dbReference>
<dbReference type="Pfam" id="PF13561">
    <property type="entry name" value="adh_short_C2"/>
    <property type="match status" value="1"/>
</dbReference>
<dbReference type="Proteomes" id="UP000001431">
    <property type="component" value="Chromosome"/>
</dbReference>
<name>A3MTH2_PYRCJ</name>
<dbReference type="CDD" id="cd05233">
    <property type="entry name" value="SDR_c"/>
    <property type="match status" value="1"/>
</dbReference>
<dbReference type="PRINTS" id="PR00081">
    <property type="entry name" value="GDHRDH"/>
</dbReference>
<dbReference type="RefSeq" id="WP_011849197.1">
    <property type="nucleotide sequence ID" value="NC_009073.1"/>
</dbReference>
<accession>A3MTH2</accession>
<dbReference type="InterPro" id="IPR036291">
    <property type="entry name" value="NAD(P)-bd_dom_sf"/>
</dbReference>
<dbReference type="KEGG" id="pcl:Pcal_0511"/>
<protein>
    <submittedName>
        <fullName evidence="3">Short-chain dehydrogenase/reductase SDR</fullName>
    </submittedName>
</protein>
<dbReference type="AlphaFoldDB" id="A3MTH2"/>
<dbReference type="InterPro" id="IPR002347">
    <property type="entry name" value="SDR_fam"/>
</dbReference>
<dbReference type="GeneID" id="4910048"/>
<sequence length="235" mass="24879">MKILVTGANGGIGSALVQLAKSRGDYVVGVSRTPSTAHVTYQCDVLEVSCLSRAAAEVGQLDGIAALHGHGDAALWNKGLEELTADDFVEVYKVDVAGAFNVVKAFRKNLKPTSSLVFVSSTPGLVGDVYGLPYAAAKGAIVALVKSLAKILAPVRVNAVAFGPIETRWTQWIAAEEVEEFKSRTLLRRMGTPAEAAEAIYWLLSPASSYVTGQVIVVDGGETLVGLYRPTRSRT</sequence>
<keyword evidence="4" id="KW-1185">Reference proteome</keyword>
<reference evidence="3" key="1">
    <citation type="submission" date="2007-02" db="EMBL/GenBank/DDBJ databases">
        <title>Complete sequence of Pyrobaculum calidifontis JCM 11548.</title>
        <authorList>
            <consortium name="US DOE Joint Genome Institute"/>
            <person name="Copeland A."/>
            <person name="Lucas S."/>
            <person name="Lapidus A."/>
            <person name="Barry K."/>
            <person name="Glavina del Rio T."/>
            <person name="Dalin E."/>
            <person name="Tice H."/>
            <person name="Pitluck S."/>
            <person name="Chain P."/>
            <person name="Malfatti S."/>
            <person name="Shin M."/>
            <person name="Vergez L."/>
            <person name="Schmutz J."/>
            <person name="Larimer F."/>
            <person name="Land M."/>
            <person name="Hauser L."/>
            <person name="Kyrpides N."/>
            <person name="Mikhailova N."/>
            <person name="Cozen A.E."/>
            <person name="Fitz-Gibbon S.T."/>
            <person name="House C.H."/>
            <person name="Saltikov C."/>
            <person name="Lowe T.M."/>
            <person name="Richardson P."/>
        </authorList>
    </citation>
    <scope>NUCLEOTIDE SEQUENCE [LARGE SCALE GENOMIC DNA]</scope>
    <source>
        <strain evidence="3">JCM 11548</strain>
    </source>
</reference>
<dbReference type="InterPro" id="IPR020904">
    <property type="entry name" value="Sc_DH/Rdtase_CS"/>
</dbReference>
<keyword evidence="2" id="KW-0560">Oxidoreductase</keyword>